<evidence type="ECO:0000259" key="6">
    <source>
        <dbReference type="Pfam" id="PF19289"/>
    </source>
</evidence>
<dbReference type="Proteomes" id="UP000610960">
    <property type="component" value="Unassembled WGS sequence"/>
</dbReference>
<evidence type="ECO:0008006" key="10">
    <source>
        <dbReference type="Google" id="ProtNLM"/>
    </source>
</evidence>
<dbReference type="PANTHER" id="PTHR30624:SF11">
    <property type="entry name" value="ZINC-DEPENDENT PROTEASE, TLDD_PMBA FAMILY"/>
    <property type="match status" value="1"/>
</dbReference>
<keyword evidence="9" id="KW-1185">Reference proteome</keyword>
<sequence length="459" mass="51657">MEDDLRRLIDSTAPYSDARYHRQQGSSISLVNGEVAGKSTWVSEGYLVRSFKNGILTAFSSNEPRTDKLEVRAKSWEEGFKPVVPVERRVVVPQAKPVEDVSLEDKIKILKELDSLVRGEKIKSKLIRFNISLTEFREERALYNTEGTYSYIERPGIWVMYSMVLENAGETMAMWSDELGALGGLELLDKWRIHDELVGRIRSLDYVLVHGKSPPTGRMDVVVSSLISGIIAHESTGHPFEADRVLGREAAQAGKSYLGSLASGKFASNAVNVSDDPTIPNSLGFYLVDDEGVEARKRRLIVEGRVNELLHSRFTAFKMNSEPNGAMRSMDYQSEPIIRMSNTFFEPGSMKFDELVRDVRGGIFLKSYMEWNIDDIRWGQRYVGLEAYEIRNGEVGEPLKYPVLEATTGEIYSSIDAVDNELRFYAGMCGKGEPSQAVPVWMGGPNMRIRNIRVKKLGE</sequence>
<evidence type="ECO:0000313" key="8">
    <source>
        <dbReference type="EMBL" id="GGP22009.1"/>
    </source>
</evidence>
<evidence type="ECO:0000259" key="5">
    <source>
        <dbReference type="Pfam" id="PF01523"/>
    </source>
</evidence>
<feature type="domain" description="Metalloprotease TldD/E C-terminal" evidence="6">
    <location>
        <begin position="216"/>
        <end position="455"/>
    </location>
</feature>
<dbReference type="InterPro" id="IPR051463">
    <property type="entry name" value="Peptidase_U62_metallo"/>
</dbReference>
<dbReference type="GO" id="GO:0005829">
    <property type="term" value="C:cytosol"/>
    <property type="evidence" value="ECO:0007669"/>
    <property type="project" value="TreeGrafter"/>
</dbReference>
<dbReference type="Gene3D" id="3.30.2290.10">
    <property type="entry name" value="PmbA/TldD superfamily"/>
    <property type="match status" value="1"/>
</dbReference>
<dbReference type="RefSeq" id="WP_188596897.1">
    <property type="nucleotide sequence ID" value="NZ_BMNL01000003.1"/>
</dbReference>
<evidence type="ECO:0000313" key="9">
    <source>
        <dbReference type="Proteomes" id="UP000610960"/>
    </source>
</evidence>
<comment type="similarity">
    <text evidence="1">Belongs to the peptidase U62 family.</text>
</comment>
<evidence type="ECO:0000259" key="7">
    <source>
        <dbReference type="Pfam" id="PF19290"/>
    </source>
</evidence>
<dbReference type="Pfam" id="PF19290">
    <property type="entry name" value="PmbA_TldD_2nd"/>
    <property type="match status" value="1"/>
</dbReference>
<dbReference type="InterPro" id="IPR036059">
    <property type="entry name" value="TldD/PmbA_sf"/>
</dbReference>
<dbReference type="PANTHER" id="PTHR30624">
    <property type="entry name" value="UNCHARACTERIZED PROTEIN TLDD AND PMBA"/>
    <property type="match status" value="1"/>
</dbReference>
<keyword evidence="2" id="KW-0645">Protease</keyword>
<evidence type="ECO:0000256" key="2">
    <source>
        <dbReference type="ARBA" id="ARBA00022670"/>
    </source>
</evidence>
<feature type="domain" description="Metalloprotease TldD/E N-terminal" evidence="5">
    <location>
        <begin position="17"/>
        <end position="67"/>
    </location>
</feature>
<dbReference type="GO" id="GO:0006508">
    <property type="term" value="P:proteolysis"/>
    <property type="evidence" value="ECO:0007669"/>
    <property type="project" value="UniProtKB-KW"/>
</dbReference>
<gene>
    <name evidence="8" type="ORF">GCM10007981_16430</name>
</gene>
<reference evidence="8" key="1">
    <citation type="journal article" date="2014" name="Int. J. Syst. Evol. Microbiol.">
        <title>Complete genome sequence of Corynebacterium casei LMG S-19264T (=DSM 44701T), isolated from a smear-ripened cheese.</title>
        <authorList>
            <consortium name="US DOE Joint Genome Institute (JGI-PGF)"/>
            <person name="Walter F."/>
            <person name="Albersmeier A."/>
            <person name="Kalinowski J."/>
            <person name="Ruckert C."/>
        </authorList>
    </citation>
    <scope>NUCLEOTIDE SEQUENCE</scope>
    <source>
        <strain evidence="8">JCM 10088</strain>
    </source>
</reference>
<dbReference type="EMBL" id="BMNL01000003">
    <property type="protein sequence ID" value="GGP22009.1"/>
    <property type="molecule type" value="Genomic_DNA"/>
</dbReference>
<dbReference type="PIRSF" id="PIRSF004919">
    <property type="entry name" value="TldD"/>
    <property type="match status" value="1"/>
</dbReference>
<dbReference type="OrthoDB" id="98233at2157"/>
<organism evidence="8 9">
    <name type="scientific">Thermocladium modestius</name>
    <dbReference type="NCBI Taxonomy" id="62609"/>
    <lineage>
        <taxon>Archaea</taxon>
        <taxon>Thermoproteota</taxon>
        <taxon>Thermoprotei</taxon>
        <taxon>Thermoproteales</taxon>
        <taxon>Thermoproteaceae</taxon>
        <taxon>Thermocladium</taxon>
    </lineage>
</organism>
<dbReference type="InterPro" id="IPR045570">
    <property type="entry name" value="Metalloprtase-TldD/E_cen_dom"/>
</dbReference>
<keyword evidence="3" id="KW-0378">Hydrolase</keyword>
<comment type="caution">
    <text evidence="8">The sequence shown here is derived from an EMBL/GenBank/DDBJ whole genome shotgun (WGS) entry which is preliminary data.</text>
</comment>
<protein>
    <recommendedName>
        <fullName evidence="10">TldD/PmbA family protein</fullName>
    </recommendedName>
</protein>
<proteinExistence type="inferred from homology"/>
<dbReference type="AlphaFoldDB" id="A0A830H0A6"/>
<evidence type="ECO:0000256" key="3">
    <source>
        <dbReference type="ARBA" id="ARBA00022801"/>
    </source>
</evidence>
<dbReference type="GO" id="GO:0008237">
    <property type="term" value="F:metallopeptidase activity"/>
    <property type="evidence" value="ECO:0007669"/>
    <property type="project" value="UniProtKB-KW"/>
</dbReference>
<accession>A0A830H0A6</accession>
<dbReference type="InterPro" id="IPR002510">
    <property type="entry name" value="Metalloprtase-TldD/E_N"/>
</dbReference>
<dbReference type="Pfam" id="PF19289">
    <property type="entry name" value="PmbA_TldD_3rd"/>
    <property type="match status" value="1"/>
</dbReference>
<name>A0A830H0A6_9CREN</name>
<evidence type="ECO:0000256" key="1">
    <source>
        <dbReference type="ARBA" id="ARBA00005836"/>
    </source>
</evidence>
<keyword evidence="4" id="KW-0482">Metalloprotease</keyword>
<dbReference type="InterPro" id="IPR035068">
    <property type="entry name" value="TldD/PmbA_N"/>
</dbReference>
<dbReference type="SUPFAM" id="SSF111283">
    <property type="entry name" value="Putative modulator of DNA gyrase, PmbA/TldD"/>
    <property type="match status" value="1"/>
</dbReference>
<dbReference type="InterPro" id="IPR045569">
    <property type="entry name" value="Metalloprtase-TldD/E_C"/>
</dbReference>
<dbReference type="InterPro" id="IPR025502">
    <property type="entry name" value="TldD"/>
</dbReference>
<feature type="domain" description="Metalloprotease TldD/E central" evidence="7">
    <location>
        <begin position="97"/>
        <end position="198"/>
    </location>
</feature>
<reference evidence="8" key="2">
    <citation type="submission" date="2020-09" db="EMBL/GenBank/DDBJ databases">
        <authorList>
            <person name="Sun Q."/>
            <person name="Ohkuma M."/>
        </authorList>
    </citation>
    <scope>NUCLEOTIDE SEQUENCE</scope>
    <source>
        <strain evidence="8">JCM 10088</strain>
    </source>
</reference>
<dbReference type="Pfam" id="PF01523">
    <property type="entry name" value="PmbA_TldD_1st"/>
    <property type="match status" value="1"/>
</dbReference>
<evidence type="ECO:0000256" key="4">
    <source>
        <dbReference type="ARBA" id="ARBA00023049"/>
    </source>
</evidence>